<dbReference type="InterPro" id="IPR024983">
    <property type="entry name" value="CHAT_dom"/>
</dbReference>
<organism evidence="3 4">
    <name type="scientific">Pseudanabaena cinerea FACHB-1277</name>
    <dbReference type="NCBI Taxonomy" id="2949581"/>
    <lineage>
        <taxon>Bacteria</taxon>
        <taxon>Bacillati</taxon>
        <taxon>Cyanobacteriota</taxon>
        <taxon>Cyanophyceae</taxon>
        <taxon>Pseudanabaenales</taxon>
        <taxon>Pseudanabaenaceae</taxon>
        <taxon>Pseudanabaena</taxon>
        <taxon>Pseudanabaena cinerea</taxon>
    </lineage>
</organism>
<protein>
    <submittedName>
        <fullName evidence="3">CHAT domain-containing protein</fullName>
    </submittedName>
</protein>
<comment type="caution">
    <text evidence="3">The sequence shown here is derived from an EMBL/GenBank/DDBJ whole genome shotgun (WGS) entry which is preliminary data.</text>
</comment>
<dbReference type="InterPro" id="IPR019734">
    <property type="entry name" value="TPR_rpt"/>
</dbReference>
<evidence type="ECO:0000313" key="4">
    <source>
        <dbReference type="Proteomes" id="UP000631421"/>
    </source>
</evidence>
<dbReference type="Gene3D" id="1.25.40.10">
    <property type="entry name" value="Tetratricopeptide repeat domain"/>
    <property type="match status" value="3"/>
</dbReference>
<dbReference type="PROSITE" id="PS50005">
    <property type="entry name" value="TPR"/>
    <property type="match status" value="4"/>
</dbReference>
<dbReference type="Pfam" id="PF13424">
    <property type="entry name" value="TPR_12"/>
    <property type="match status" value="4"/>
</dbReference>
<dbReference type="Pfam" id="PF12770">
    <property type="entry name" value="CHAT"/>
    <property type="match status" value="1"/>
</dbReference>
<evidence type="ECO:0000313" key="3">
    <source>
        <dbReference type="EMBL" id="MBD2149871.1"/>
    </source>
</evidence>
<feature type="repeat" description="TPR" evidence="1">
    <location>
        <begin position="228"/>
        <end position="261"/>
    </location>
</feature>
<dbReference type="RefSeq" id="WP_190350242.1">
    <property type="nucleotide sequence ID" value="NZ_JACJPY010000015.1"/>
</dbReference>
<reference evidence="3" key="2">
    <citation type="submission" date="2020-08" db="EMBL/GenBank/DDBJ databases">
        <authorList>
            <person name="Chen M."/>
            <person name="Teng W."/>
            <person name="Zhao L."/>
            <person name="Hu C."/>
            <person name="Zhou Y."/>
            <person name="Han B."/>
            <person name="Song L."/>
            <person name="Shu W."/>
        </authorList>
    </citation>
    <scope>NUCLEOTIDE SEQUENCE</scope>
    <source>
        <strain evidence="3">FACHB-1277</strain>
    </source>
</reference>
<dbReference type="Pfam" id="PF13374">
    <property type="entry name" value="TPR_10"/>
    <property type="match status" value="1"/>
</dbReference>
<sequence>MILMRNLAGLGLTIVAMIAMPAIAVHDLAIAQEIVPKPANNDNLRTQEITEAVYLKQSGYDRLQKADIQGAIADLQKALALFQKWQATGGERDTLNFLGEVYLVTGQYAQAMPYFEKALKIAKTIAKVNNDPNNDPDVAYTLQYIADVYDKQRQYPAALQVYQEALTIFRGLLKAQKGDRQSLLVSESVVLSRLAAIYFKASKYDLALATYQQMIPNADERSDLIGKVQILNNSGVIYANQTEYVKALAAYEQALTLVRSLCCYRGDEAAILNNISSLYFSLGQNRRALEVADQATKIYLRLSTEKFAGLKKTEIELLHDILGEDNSNPTLTSRGLSVRATVGDTANNDVVVKAGQANNLTNLAHLYSNSGKYNEAIAFFQKARIIYQEIGNDLGLGITTDNIGSTYARLGQFEQAISFHQQALTQYEKVRDRAGTGVALSNLGRAYANLGNRNAAIANYQQALKITREVSDRSTEAVVLANIGELLVQAQQIEAAIAYLKQSVNVRETIRQSIRMLPREDRSAYKQSVSYTYRTLAKMLLEQGRVIEALQILDLLKVQELQDYLRDVKGSDRTSLGITLFAPEQAVINADVLSLSQNSAMSAQIRQIATQQAANLATSRSLLTNLQKFGDRAALFYPLLFEDQLFLVVVPAKSAPILKSIKIKSAEFTALMRDFRADLQDAGSNDVENSSYRLYKYLIEPIAAELAKAQIELILYAPDGQMRYIPLAALYDGKQWLVQRYRFNYLTALGLLDMPPPKSSQQLSTNQPKAIAAAFTQGQIQFAIGSEKFTFTGLPFAGLEIETVAKIFPNTTKLLDNLFDRKTAISEFENYNLIHLATHAAFLNGTPEDSFVLMGNGDRLNLRELREWRLPNTQLIVLSACQTAVGGVLSSGEEILGFGYQIQRTGAKAAIASLWTVSDQGTSLLMDSFYSQLQKGTDIINSLRQAQIALISRPDNFQHPYFWSGFILVGNGSH</sequence>
<feature type="repeat" description="TPR" evidence="1">
    <location>
        <begin position="437"/>
        <end position="470"/>
    </location>
</feature>
<name>A0A926Z541_9CYAN</name>
<dbReference type="EMBL" id="JACJPY010000015">
    <property type="protein sequence ID" value="MBD2149871.1"/>
    <property type="molecule type" value="Genomic_DNA"/>
</dbReference>
<feature type="repeat" description="TPR" evidence="1">
    <location>
        <begin position="357"/>
        <end position="390"/>
    </location>
</feature>
<dbReference type="SMART" id="SM00028">
    <property type="entry name" value="TPR"/>
    <property type="match status" value="10"/>
</dbReference>
<dbReference type="SUPFAM" id="SSF48452">
    <property type="entry name" value="TPR-like"/>
    <property type="match status" value="3"/>
</dbReference>
<dbReference type="PANTHER" id="PTHR10098:SF108">
    <property type="entry name" value="TETRATRICOPEPTIDE REPEAT PROTEIN 28"/>
    <property type="match status" value="1"/>
</dbReference>
<proteinExistence type="predicted"/>
<feature type="domain" description="CHAT" evidence="2">
    <location>
        <begin position="692"/>
        <end position="971"/>
    </location>
</feature>
<evidence type="ECO:0000259" key="2">
    <source>
        <dbReference type="Pfam" id="PF12770"/>
    </source>
</evidence>
<gene>
    <name evidence="3" type="ORF">H6F44_07000</name>
</gene>
<reference evidence="3" key="1">
    <citation type="journal article" date="2015" name="ISME J.">
        <title>Draft Genome Sequence of Streptomyces incarnatus NRRL8089, which Produces the Nucleoside Antibiotic Sinefungin.</title>
        <authorList>
            <person name="Oshima K."/>
            <person name="Hattori M."/>
            <person name="Shimizu H."/>
            <person name="Fukuda K."/>
            <person name="Nemoto M."/>
            <person name="Inagaki K."/>
            <person name="Tamura T."/>
        </authorList>
    </citation>
    <scope>NUCLEOTIDE SEQUENCE</scope>
    <source>
        <strain evidence="3">FACHB-1277</strain>
    </source>
</reference>
<dbReference type="PANTHER" id="PTHR10098">
    <property type="entry name" value="RAPSYN-RELATED"/>
    <property type="match status" value="1"/>
</dbReference>
<feature type="repeat" description="TPR" evidence="1">
    <location>
        <begin position="92"/>
        <end position="125"/>
    </location>
</feature>
<keyword evidence="1" id="KW-0802">TPR repeat</keyword>
<dbReference type="InterPro" id="IPR011990">
    <property type="entry name" value="TPR-like_helical_dom_sf"/>
</dbReference>
<accession>A0A926Z541</accession>
<dbReference type="AlphaFoldDB" id="A0A926Z541"/>
<evidence type="ECO:0000256" key="1">
    <source>
        <dbReference type="PROSITE-ProRule" id="PRU00339"/>
    </source>
</evidence>
<dbReference type="Proteomes" id="UP000631421">
    <property type="component" value="Unassembled WGS sequence"/>
</dbReference>
<keyword evidence="4" id="KW-1185">Reference proteome</keyword>